<dbReference type="InterPro" id="IPR016062">
    <property type="entry name" value="TM1410-rel"/>
</dbReference>
<dbReference type="InterPro" id="IPR004352">
    <property type="entry name" value="GH114_TIM-barrel"/>
</dbReference>
<dbReference type="InterPro" id="IPR016063">
    <property type="entry name" value="TM1410_Glycdase"/>
</dbReference>
<accession>A0ABY6HYF4</accession>
<dbReference type="InterPro" id="IPR013785">
    <property type="entry name" value="Aldolase_TIM"/>
</dbReference>
<keyword evidence="1" id="KW-0812">Transmembrane</keyword>
<dbReference type="PANTHER" id="PTHR35882:SF2">
    <property type="entry name" value="PELA"/>
    <property type="match status" value="1"/>
</dbReference>
<dbReference type="SUPFAM" id="SSF51445">
    <property type="entry name" value="(Trans)glycosidases"/>
    <property type="match status" value="1"/>
</dbReference>
<dbReference type="EMBL" id="CP104013">
    <property type="protein sequence ID" value="UYP47474.1"/>
    <property type="molecule type" value="Genomic_DNA"/>
</dbReference>
<feature type="transmembrane region" description="Helical" evidence="1">
    <location>
        <begin position="5"/>
        <end position="25"/>
    </location>
</feature>
<dbReference type="Gene3D" id="3.20.20.70">
    <property type="entry name" value="Aldolase class I"/>
    <property type="match status" value="1"/>
</dbReference>
<evidence type="ECO:0000256" key="1">
    <source>
        <dbReference type="SAM" id="Phobius"/>
    </source>
</evidence>
<protein>
    <recommendedName>
        <fullName evidence="2">Glycoside-hydrolase family GH114 TIM-barrel domain-containing protein</fullName>
    </recommendedName>
</protein>
<dbReference type="NCBIfam" id="TIGR01370">
    <property type="entry name" value="MJ1477/TM1410 family putative glycoside hydrolase"/>
    <property type="match status" value="1"/>
</dbReference>
<reference evidence="3" key="1">
    <citation type="submission" date="2022-09" db="EMBL/GenBank/DDBJ databases">
        <title>Actin cytoskeleton and complex cell architecture in an #Asgard archaeon.</title>
        <authorList>
            <person name="Ponce Toledo R.I."/>
            <person name="Schleper C."/>
            <person name="Rodrigues Oliveira T."/>
            <person name="Wollweber F."/>
            <person name="Xu J."/>
            <person name="Rittmann S."/>
            <person name="Klingl A."/>
            <person name="Pilhofer M."/>
        </authorList>
    </citation>
    <scope>NUCLEOTIDE SEQUENCE</scope>
    <source>
        <strain evidence="3">B-35</strain>
    </source>
</reference>
<keyword evidence="4" id="KW-1185">Reference proteome</keyword>
<keyword evidence="1" id="KW-0472">Membrane</keyword>
<gene>
    <name evidence="3" type="ORF">NEF87_003759</name>
</gene>
<evidence type="ECO:0000259" key="2">
    <source>
        <dbReference type="Pfam" id="PF03537"/>
    </source>
</evidence>
<proteinExistence type="predicted"/>
<name>A0ABY6HYF4_9ARCH</name>
<keyword evidence="1" id="KW-1133">Transmembrane helix</keyword>
<organism evidence="3 4">
    <name type="scientific">Candidatus Lokiarchaeum ossiferum</name>
    <dbReference type="NCBI Taxonomy" id="2951803"/>
    <lineage>
        <taxon>Archaea</taxon>
        <taxon>Promethearchaeati</taxon>
        <taxon>Promethearchaeota</taxon>
        <taxon>Promethearchaeia</taxon>
        <taxon>Promethearchaeales</taxon>
        <taxon>Promethearchaeaceae</taxon>
        <taxon>Candidatus Lokiarchaeum</taxon>
    </lineage>
</organism>
<evidence type="ECO:0000313" key="3">
    <source>
        <dbReference type="EMBL" id="UYP47474.1"/>
    </source>
</evidence>
<dbReference type="PRINTS" id="PR01545">
    <property type="entry name" value="THEMAYE10DUF"/>
</dbReference>
<feature type="domain" description="Glycoside-hydrolase family GH114 TIM-barrel" evidence="2">
    <location>
        <begin position="76"/>
        <end position="313"/>
    </location>
</feature>
<sequence length="328" mass="38309">MKKKILLLTVSALIIIILGGFFYIYNPFYQGNDYEPNVFQINDIEVNDFTYILQYDQYNSKEGVVEDLKSTPFDLIIMDAFYDTTAWTQEEIHYIQFNSKQPKILLSYISIGEAETYRDYWDQNWDADNDGIPDESAPDWLDIENPDWEGNYKVKFWKEEWANIIFGTNESYVDKIITQGFAGIYMDIIDAFEYFEELGDSLAPQKMVNFVKNISQYAKSINPEFLIVPQNGERLAELEGYLDYVDGIGREDVEYEDNWKNSKEECDYTNQYLQTFLSAGKFVLEVEYCTFPRFINDVYASATNQGYLCYAGPRNLANIQLNSNFLPD</sequence>
<dbReference type="InterPro" id="IPR017853">
    <property type="entry name" value="GH"/>
</dbReference>
<dbReference type="Pfam" id="PF03537">
    <property type="entry name" value="Glyco_hydro_114"/>
    <property type="match status" value="1"/>
</dbReference>
<dbReference type="PANTHER" id="PTHR35882">
    <property type="entry name" value="PELA"/>
    <property type="match status" value="1"/>
</dbReference>
<evidence type="ECO:0000313" key="4">
    <source>
        <dbReference type="Proteomes" id="UP001208689"/>
    </source>
</evidence>
<dbReference type="Proteomes" id="UP001208689">
    <property type="component" value="Chromosome"/>
</dbReference>